<dbReference type="InterPro" id="IPR020846">
    <property type="entry name" value="MFS_dom"/>
</dbReference>
<gene>
    <name evidence="7" type="ORF">SNE40_012437</name>
</gene>
<dbReference type="GO" id="GO:0022857">
    <property type="term" value="F:transmembrane transporter activity"/>
    <property type="evidence" value="ECO:0007669"/>
    <property type="project" value="InterPro"/>
</dbReference>
<sequence length="588" mass="64522">MDGELTVELDKVLYVTGNRGPYQIKQSIICLLACYTIAIPILSIVFIGYVPKHRCASLPNVTFLEDFGINPDHVVDVNIGQCSLGITTNVSGNASHVELPCVNGFHYDVARETSIVSEWDLVCDRAGLAELSQTMLMLGQCIGGCAFTSLADRYGRKPINVACQLTMIVASIGLAFINNIGGFTALRFIIGAAQEGLGLTAYSIFVEMCTTNIRPMAGCSGGLAWTSSVILLAPLAYVMQYYSWRYFQLATVAEHIYGLATYWIFDESLRWLVANNRIDRAEATIKKICKANKTDFEKAKAVLYEQILECKRAATKRKQHLELVPTTAKDEQANLLEKYSNPPAGETVLSGMAEPEKYTILDILKHRDILKITIALSFIWAVNSLTYYGIFLTSSSMSGNRFLNYFLYALVEIPSMICVFFSLKRIGRRTLGVLLHALSGSTLIIAVTLLATIGTTSAGSIGSVVFSLVGKFAITASYNCLFVFTPELFPTNMRNAGIGLLSAVSRIGGILSPFSATLSQVVIWGPGVVFGSCCVLASMLFFLLPETRGRELPTTIAEMREWSQQKRKVSESKQKGQVSEICLEKIKQ</sequence>
<comment type="subcellular location">
    <subcellularLocation>
        <location evidence="1">Membrane</location>
        <topology evidence="1">Multi-pass membrane protein</topology>
    </subcellularLocation>
</comment>
<dbReference type="Proteomes" id="UP001347796">
    <property type="component" value="Unassembled WGS sequence"/>
</dbReference>
<evidence type="ECO:0000256" key="3">
    <source>
        <dbReference type="ARBA" id="ARBA00022989"/>
    </source>
</evidence>
<organism evidence="7 8">
    <name type="scientific">Patella caerulea</name>
    <name type="common">Rayed Mediterranean limpet</name>
    <dbReference type="NCBI Taxonomy" id="87958"/>
    <lineage>
        <taxon>Eukaryota</taxon>
        <taxon>Metazoa</taxon>
        <taxon>Spiralia</taxon>
        <taxon>Lophotrochozoa</taxon>
        <taxon>Mollusca</taxon>
        <taxon>Gastropoda</taxon>
        <taxon>Patellogastropoda</taxon>
        <taxon>Patelloidea</taxon>
        <taxon>Patellidae</taxon>
        <taxon>Patella</taxon>
    </lineage>
</organism>
<evidence type="ECO:0000259" key="6">
    <source>
        <dbReference type="PROSITE" id="PS50850"/>
    </source>
</evidence>
<evidence type="ECO:0000256" key="1">
    <source>
        <dbReference type="ARBA" id="ARBA00004141"/>
    </source>
</evidence>
<evidence type="ECO:0000313" key="8">
    <source>
        <dbReference type="Proteomes" id="UP001347796"/>
    </source>
</evidence>
<keyword evidence="4 5" id="KW-0472">Membrane</keyword>
<proteinExistence type="predicted"/>
<dbReference type="Pfam" id="PF07690">
    <property type="entry name" value="MFS_1"/>
    <property type="match status" value="1"/>
</dbReference>
<keyword evidence="2 5" id="KW-0812">Transmembrane</keyword>
<reference evidence="7 8" key="1">
    <citation type="submission" date="2024-01" db="EMBL/GenBank/DDBJ databases">
        <title>The genome of the rayed Mediterranean limpet Patella caerulea (Linnaeus, 1758).</title>
        <authorList>
            <person name="Anh-Thu Weber A."/>
            <person name="Halstead-Nussloch G."/>
        </authorList>
    </citation>
    <scope>NUCLEOTIDE SEQUENCE [LARGE SCALE GENOMIC DNA]</scope>
    <source>
        <strain evidence="7">AATW-2023a</strain>
        <tissue evidence="7">Whole specimen</tissue>
    </source>
</reference>
<feature type="transmembrane region" description="Helical" evidence="5">
    <location>
        <begin position="522"/>
        <end position="544"/>
    </location>
</feature>
<feature type="transmembrane region" description="Helical" evidence="5">
    <location>
        <begin position="217"/>
        <end position="240"/>
    </location>
</feature>
<dbReference type="InterPro" id="IPR036259">
    <property type="entry name" value="MFS_trans_sf"/>
</dbReference>
<feature type="transmembrane region" description="Helical" evidence="5">
    <location>
        <begin position="433"/>
        <end position="454"/>
    </location>
</feature>
<dbReference type="PROSITE" id="PS50850">
    <property type="entry name" value="MFS"/>
    <property type="match status" value="1"/>
</dbReference>
<feature type="domain" description="Major facilitator superfamily (MFS) profile" evidence="6">
    <location>
        <begin position="73"/>
        <end position="549"/>
    </location>
</feature>
<feature type="transmembrane region" description="Helical" evidence="5">
    <location>
        <begin position="26"/>
        <end position="50"/>
    </location>
</feature>
<evidence type="ECO:0000256" key="4">
    <source>
        <dbReference type="ARBA" id="ARBA00023136"/>
    </source>
</evidence>
<feature type="transmembrane region" description="Helical" evidence="5">
    <location>
        <begin position="496"/>
        <end position="516"/>
    </location>
</feature>
<dbReference type="Gene3D" id="1.20.1250.20">
    <property type="entry name" value="MFS general substrate transporter like domains"/>
    <property type="match status" value="1"/>
</dbReference>
<evidence type="ECO:0000256" key="5">
    <source>
        <dbReference type="SAM" id="Phobius"/>
    </source>
</evidence>
<feature type="transmembrane region" description="Helical" evidence="5">
    <location>
        <begin position="369"/>
        <end position="390"/>
    </location>
</feature>
<dbReference type="PANTHER" id="PTHR24064">
    <property type="entry name" value="SOLUTE CARRIER FAMILY 22 MEMBER"/>
    <property type="match status" value="1"/>
</dbReference>
<dbReference type="GO" id="GO:0016020">
    <property type="term" value="C:membrane"/>
    <property type="evidence" value="ECO:0007669"/>
    <property type="project" value="UniProtKB-SubCell"/>
</dbReference>
<dbReference type="EMBL" id="JAZGQO010000008">
    <property type="protein sequence ID" value="KAK6180248.1"/>
    <property type="molecule type" value="Genomic_DNA"/>
</dbReference>
<keyword evidence="8" id="KW-1185">Reference proteome</keyword>
<evidence type="ECO:0000256" key="2">
    <source>
        <dbReference type="ARBA" id="ARBA00022692"/>
    </source>
</evidence>
<accession>A0AAN8JUG9</accession>
<feature type="transmembrane region" description="Helical" evidence="5">
    <location>
        <begin position="402"/>
        <end position="421"/>
    </location>
</feature>
<name>A0AAN8JUG9_PATCE</name>
<protein>
    <recommendedName>
        <fullName evidence="6">Major facilitator superfamily (MFS) profile domain-containing protein</fullName>
    </recommendedName>
</protein>
<comment type="caution">
    <text evidence="7">The sequence shown here is derived from an EMBL/GenBank/DDBJ whole genome shotgun (WGS) entry which is preliminary data.</text>
</comment>
<dbReference type="InterPro" id="IPR011701">
    <property type="entry name" value="MFS"/>
</dbReference>
<dbReference type="AlphaFoldDB" id="A0AAN8JUG9"/>
<keyword evidence="3 5" id="KW-1133">Transmembrane helix</keyword>
<dbReference type="SUPFAM" id="SSF103473">
    <property type="entry name" value="MFS general substrate transporter"/>
    <property type="match status" value="1"/>
</dbReference>
<feature type="transmembrane region" description="Helical" evidence="5">
    <location>
        <begin position="460"/>
        <end position="484"/>
    </location>
</feature>
<dbReference type="CDD" id="cd17317">
    <property type="entry name" value="MFS_SLC22"/>
    <property type="match status" value="1"/>
</dbReference>
<evidence type="ECO:0000313" key="7">
    <source>
        <dbReference type="EMBL" id="KAK6180248.1"/>
    </source>
</evidence>